<reference evidence="2 3" key="1">
    <citation type="submission" date="2024-10" db="EMBL/GenBank/DDBJ databases">
        <authorList>
            <person name="Kim D."/>
        </authorList>
    </citation>
    <scope>NUCLEOTIDE SEQUENCE [LARGE SCALE GENOMIC DNA]</scope>
    <source>
        <strain evidence="2">BH-2024</strain>
    </source>
</reference>
<sequence length="1217" mass="143970">MGKENKELVNNKKELLKKEIETLQMQMDLKLNKILEEKIPTFVLEVNEIAQMIDNEEKPLESKFIQQLIDKVRPLYVDARKDHLLLLSKVRTLKLEKHIKDDEPTMEVLRALDTKVYDIYQYIGNEQTDINAYHKDRTELERDLHRSQGNEALVEYDRRFIDILRVNLELVRDFVFVFLKLAEKKMDILLTSSEKQKAKKNEHLSISQGNEALVEYDRRFIDILRVNLELVRDFVFVFLKLAEKKMDILLTSSEKQKAKKNEHLSISQGNEALVEYDRRFIDILRVNLELVRDFVFVFLKLAEKKMDILLTSSEKQKAKKNEHLSISQGNEALVEYDRRFIDILRVNLELVRDFVFVFLKLAEKKMDILLTSSEKQKAKKNEHLSISQGNEALVEYDRRFIDILRVNLELVRDFVFVFLKLAEKKMDILLTSSEKQKAKKNEHLSISQGNEALVEYDRRFIDILRVNLELVRDFVFVFLKLAEKKMDILLTSSEKQKAKKNEHLSQGNEALVEYDRRFIDILRVNLELVRDFVFVFLKLAEKKMDILLTSSEKQKAKKNEHLSISQGNEALVEYDRRFIDILRVNLELVRDFVFVFLKLAEKKMDILLTSSEKQKAKKNEHLSISQGNEALVEYDRRFIDILRVNLELVRDFVFVFLKLAEKKMDILLTSSEKQKAKKNEHLSQGNEALVEYDRRFIDILRVNLELVRDFVFVFLKLAEKKMDILLTSSEKQKAKKNEHLSISQGNEALVEYDRRFIDILRVNLELVRDFVFVFLKLAEKKMDILLTSSEKQKAKKNEHLSISQGNEALVEYDRRFIDILRVNLELVRDFVFVFLKLAEKKMDILLTSSEKQKAKKNEHLSISQGNEALVEYDRRFIDILRVNLELVRDFVFVFLKLAEKKMDILLTSSEKQKAKKNEHLSISQGNEALVEYDRRFIDILRVNLELVRDFVFVFLKLAEKKMDILLTSSEKQKAKKNEHLSISQGNEALVEYDRRFIDILRVNLELVRDFVFVFLKLAEKKMDILLTSSEKQKAKKNEHLSISQGNEALVEYDRRFIDILRVNLELVRDFVFVFLKLAEKKMDILLTSKAKATKHFVEYDRRFIDILRVNLELVRDFVFVFLKLAEKKMDILLTSSEKQKAKKNEHLSISQGNEALVEYDRRFIDILRVNLELVRDFVFVFLKLAEKKMDILLTSSEKQKPKKNEHFFRSFLWENLF</sequence>
<organism evidence="2 3">
    <name type="scientific">Heterodera trifolii</name>
    <dbReference type="NCBI Taxonomy" id="157864"/>
    <lineage>
        <taxon>Eukaryota</taxon>
        <taxon>Metazoa</taxon>
        <taxon>Ecdysozoa</taxon>
        <taxon>Nematoda</taxon>
        <taxon>Chromadorea</taxon>
        <taxon>Rhabditida</taxon>
        <taxon>Tylenchina</taxon>
        <taxon>Tylenchomorpha</taxon>
        <taxon>Tylenchoidea</taxon>
        <taxon>Heteroderidae</taxon>
        <taxon>Heteroderinae</taxon>
        <taxon>Heterodera</taxon>
    </lineage>
</organism>
<dbReference type="EMBL" id="JBICBT010000447">
    <property type="protein sequence ID" value="KAL3113421.1"/>
    <property type="molecule type" value="Genomic_DNA"/>
</dbReference>
<evidence type="ECO:0000313" key="2">
    <source>
        <dbReference type="EMBL" id="KAL3113421.1"/>
    </source>
</evidence>
<protein>
    <submittedName>
        <fullName evidence="2">Uncharacterized protein</fullName>
    </submittedName>
</protein>
<dbReference type="Proteomes" id="UP001620626">
    <property type="component" value="Unassembled WGS sequence"/>
</dbReference>
<feature type="coiled-coil region" evidence="1">
    <location>
        <begin position="6"/>
        <end position="33"/>
    </location>
</feature>
<keyword evidence="1" id="KW-0175">Coiled coil</keyword>
<name>A0ABD2LDX6_9BILA</name>
<proteinExistence type="predicted"/>
<gene>
    <name evidence="2" type="ORF">niasHT_012281</name>
</gene>
<evidence type="ECO:0000256" key="1">
    <source>
        <dbReference type="SAM" id="Coils"/>
    </source>
</evidence>
<evidence type="ECO:0000313" key="3">
    <source>
        <dbReference type="Proteomes" id="UP001620626"/>
    </source>
</evidence>
<keyword evidence="3" id="KW-1185">Reference proteome</keyword>
<dbReference type="AlphaFoldDB" id="A0ABD2LDX6"/>
<accession>A0ABD2LDX6</accession>
<comment type="caution">
    <text evidence="2">The sequence shown here is derived from an EMBL/GenBank/DDBJ whole genome shotgun (WGS) entry which is preliminary data.</text>
</comment>